<gene>
    <name evidence="1" type="ORF">FIBSPDRAFT_881428</name>
</gene>
<dbReference type="Proteomes" id="UP000076532">
    <property type="component" value="Unassembled WGS sequence"/>
</dbReference>
<dbReference type="EMBL" id="KV417481">
    <property type="protein sequence ID" value="KZP33942.1"/>
    <property type="molecule type" value="Genomic_DNA"/>
</dbReference>
<proteinExistence type="predicted"/>
<reference evidence="1 2" key="1">
    <citation type="journal article" date="2016" name="Mol. Biol. Evol.">
        <title>Comparative Genomics of Early-Diverging Mushroom-Forming Fungi Provides Insights into the Origins of Lignocellulose Decay Capabilities.</title>
        <authorList>
            <person name="Nagy L.G."/>
            <person name="Riley R."/>
            <person name="Tritt A."/>
            <person name="Adam C."/>
            <person name="Daum C."/>
            <person name="Floudas D."/>
            <person name="Sun H."/>
            <person name="Yadav J.S."/>
            <person name="Pangilinan J."/>
            <person name="Larsson K.H."/>
            <person name="Matsuura K."/>
            <person name="Barry K."/>
            <person name="Labutti K."/>
            <person name="Kuo R."/>
            <person name="Ohm R.A."/>
            <person name="Bhattacharya S.S."/>
            <person name="Shirouzu T."/>
            <person name="Yoshinaga Y."/>
            <person name="Martin F.M."/>
            <person name="Grigoriev I.V."/>
            <person name="Hibbett D.S."/>
        </authorList>
    </citation>
    <scope>NUCLEOTIDE SEQUENCE [LARGE SCALE GENOMIC DNA]</scope>
    <source>
        <strain evidence="1 2">CBS 109695</strain>
    </source>
</reference>
<name>A0A166WNM2_9AGAM</name>
<dbReference type="AlphaFoldDB" id="A0A166WNM2"/>
<evidence type="ECO:0000313" key="2">
    <source>
        <dbReference type="Proteomes" id="UP000076532"/>
    </source>
</evidence>
<protein>
    <submittedName>
        <fullName evidence="1">Uncharacterized protein</fullName>
    </submittedName>
</protein>
<keyword evidence="2" id="KW-1185">Reference proteome</keyword>
<evidence type="ECO:0000313" key="1">
    <source>
        <dbReference type="EMBL" id="KZP33942.1"/>
    </source>
</evidence>
<organism evidence="1 2">
    <name type="scientific">Athelia psychrophila</name>
    <dbReference type="NCBI Taxonomy" id="1759441"/>
    <lineage>
        <taxon>Eukaryota</taxon>
        <taxon>Fungi</taxon>
        <taxon>Dikarya</taxon>
        <taxon>Basidiomycota</taxon>
        <taxon>Agaricomycotina</taxon>
        <taxon>Agaricomycetes</taxon>
        <taxon>Agaricomycetidae</taxon>
        <taxon>Atheliales</taxon>
        <taxon>Atheliaceae</taxon>
        <taxon>Athelia</taxon>
    </lineage>
</organism>
<accession>A0A166WNM2</accession>
<sequence length="243" mass="27446">MYDTIWGSYLCRVVFPHKVTIITPKLSVRAVGLTLRRTVVSGRPRPVQFFPTLVTMDRSVLKRKRHIQYMVHNRNRRVRRLYRVNREGTRTLRDVGDERVYEGDSIAFVLVRLDEGGTSTARDTISVVDCRPVDEEDLVEDRLGVRHTKTGRSLFIGLPKSHRYRPVLHRPLVRVTPYPTGLPTLSFPKSCLTPRATGLTWTPSLNLGVTDRSTILSSHRDGIFVGINCGSGDCHGTKGVIAD</sequence>